<organism evidence="3 4">
    <name type="scientific">Neocallimastix californiae</name>
    <dbReference type="NCBI Taxonomy" id="1754190"/>
    <lineage>
        <taxon>Eukaryota</taxon>
        <taxon>Fungi</taxon>
        <taxon>Fungi incertae sedis</taxon>
        <taxon>Chytridiomycota</taxon>
        <taxon>Chytridiomycota incertae sedis</taxon>
        <taxon>Neocallimastigomycetes</taxon>
        <taxon>Neocallimastigales</taxon>
        <taxon>Neocallimastigaceae</taxon>
        <taxon>Neocallimastix</taxon>
    </lineage>
</organism>
<dbReference type="EMBL" id="MCOG01000008">
    <property type="protein sequence ID" value="ORY82858.1"/>
    <property type="molecule type" value="Genomic_DNA"/>
</dbReference>
<sequence>MSIKHIFFVVLIFILSITSINARKQESDKSRKLKAESADKHIRFITREEFEAHIDNGLWIIMYGANWCKYTQKLTPKWLELQNRIRNEGYSKDINIAKVECTKDKDFCTSQGVDGFPTIYV</sequence>
<dbReference type="PANTHER" id="PTHR45815">
    <property type="entry name" value="PROTEIN DISULFIDE-ISOMERASE A6"/>
    <property type="match status" value="1"/>
</dbReference>
<dbReference type="PROSITE" id="PS51352">
    <property type="entry name" value="THIOREDOXIN_2"/>
    <property type="match status" value="1"/>
</dbReference>
<dbReference type="Proteomes" id="UP000193920">
    <property type="component" value="Unassembled WGS sequence"/>
</dbReference>
<comment type="caution">
    <text evidence="3">The sequence shown here is derived from an EMBL/GenBank/DDBJ whole genome shotgun (WGS) entry which is preliminary data.</text>
</comment>
<evidence type="ECO:0000259" key="2">
    <source>
        <dbReference type="PROSITE" id="PS51352"/>
    </source>
</evidence>
<evidence type="ECO:0000313" key="4">
    <source>
        <dbReference type="Proteomes" id="UP000193920"/>
    </source>
</evidence>
<feature type="chain" id="PRO_5013096084" description="Thioredoxin domain-containing protein" evidence="1">
    <location>
        <begin position="23"/>
        <end position="121"/>
    </location>
</feature>
<dbReference type="InterPro" id="IPR036249">
    <property type="entry name" value="Thioredoxin-like_sf"/>
</dbReference>
<accession>A0A1Y2FFX1</accession>
<name>A0A1Y2FFX1_9FUNG</name>
<dbReference type="Pfam" id="PF00085">
    <property type="entry name" value="Thioredoxin"/>
    <property type="match status" value="1"/>
</dbReference>
<dbReference type="GO" id="GO:0015035">
    <property type="term" value="F:protein-disulfide reductase activity"/>
    <property type="evidence" value="ECO:0007669"/>
    <property type="project" value="TreeGrafter"/>
</dbReference>
<dbReference type="STRING" id="1754190.A0A1Y2FFX1"/>
<dbReference type="OrthoDB" id="72053at2759"/>
<keyword evidence="1" id="KW-0732">Signal</keyword>
<proteinExistence type="predicted"/>
<dbReference type="SUPFAM" id="SSF52833">
    <property type="entry name" value="Thioredoxin-like"/>
    <property type="match status" value="1"/>
</dbReference>
<dbReference type="GO" id="GO:0034976">
    <property type="term" value="P:response to endoplasmic reticulum stress"/>
    <property type="evidence" value="ECO:0007669"/>
    <property type="project" value="TreeGrafter"/>
</dbReference>
<feature type="signal peptide" evidence="1">
    <location>
        <begin position="1"/>
        <end position="22"/>
    </location>
</feature>
<keyword evidence="4" id="KW-1185">Reference proteome</keyword>
<dbReference type="AlphaFoldDB" id="A0A1Y2FFX1"/>
<dbReference type="GO" id="GO:0005788">
    <property type="term" value="C:endoplasmic reticulum lumen"/>
    <property type="evidence" value="ECO:0007669"/>
    <property type="project" value="TreeGrafter"/>
</dbReference>
<dbReference type="InterPro" id="IPR013766">
    <property type="entry name" value="Thioredoxin_domain"/>
</dbReference>
<reference evidence="3 4" key="1">
    <citation type="submission" date="2016-08" db="EMBL/GenBank/DDBJ databases">
        <title>A Parts List for Fungal Cellulosomes Revealed by Comparative Genomics.</title>
        <authorList>
            <consortium name="DOE Joint Genome Institute"/>
            <person name="Haitjema C.H."/>
            <person name="Gilmore S.P."/>
            <person name="Henske J.K."/>
            <person name="Solomon K.V."/>
            <person name="De Groot R."/>
            <person name="Kuo A."/>
            <person name="Mondo S.J."/>
            <person name="Salamov A.A."/>
            <person name="Labutti K."/>
            <person name="Zhao Z."/>
            <person name="Chiniquy J."/>
            <person name="Barry K."/>
            <person name="Brewer H.M."/>
            <person name="Purvine S.O."/>
            <person name="Wright A.T."/>
            <person name="Boxma B."/>
            <person name="Van Alen T."/>
            <person name="Hackstein J.H."/>
            <person name="Baker S.E."/>
            <person name="Grigoriev I.V."/>
            <person name="O'Malley M.A."/>
        </authorList>
    </citation>
    <scope>NUCLEOTIDE SEQUENCE [LARGE SCALE GENOMIC DNA]</scope>
    <source>
        <strain evidence="3 4">G1</strain>
    </source>
</reference>
<evidence type="ECO:0000313" key="3">
    <source>
        <dbReference type="EMBL" id="ORY82858.1"/>
    </source>
</evidence>
<dbReference type="PANTHER" id="PTHR45815:SF3">
    <property type="entry name" value="PROTEIN DISULFIDE-ISOMERASE A6"/>
    <property type="match status" value="1"/>
</dbReference>
<evidence type="ECO:0000256" key="1">
    <source>
        <dbReference type="SAM" id="SignalP"/>
    </source>
</evidence>
<gene>
    <name evidence="3" type="ORF">LY90DRAFT_270365</name>
</gene>
<protein>
    <recommendedName>
        <fullName evidence="2">Thioredoxin domain-containing protein</fullName>
    </recommendedName>
</protein>
<feature type="domain" description="Thioredoxin" evidence="2">
    <location>
        <begin position="24"/>
        <end position="121"/>
    </location>
</feature>
<dbReference type="Gene3D" id="3.40.30.10">
    <property type="entry name" value="Glutaredoxin"/>
    <property type="match status" value="1"/>
</dbReference>